<dbReference type="Gene3D" id="3.30.420.10">
    <property type="entry name" value="Ribonuclease H-like superfamily/Ribonuclease H"/>
    <property type="match status" value="1"/>
</dbReference>
<feature type="domain" description="Integrase catalytic" evidence="3">
    <location>
        <begin position="574"/>
        <end position="744"/>
    </location>
</feature>
<feature type="compositionally biased region" description="Pro residues" evidence="2">
    <location>
        <begin position="868"/>
        <end position="894"/>
    </location>
</feature>
<dbReference type="CDD" id="cd09272">
    <property type="entry name" value="RNase_HI_RT_Ty1"/>
    <property type="match status" value="1"/>
</dbReference>
<dbReference type="PANTHER" id="PTHR11439:SF484">
    <property type="entry name" value="REVERSE TRANSCRIPTASE TY1_COPIA-TYPE DOMAIN-CONTAINING PROTEIN"/>
    <property type="match status" value="1"/>
</dbReference>
<dbReference type="PANTHER" id="PTHR11439">
    <property type="entry name" value="GAG-POL-RELATED RETROTRANSPOSON"/>
    <property type="match status" value="1"/>
</dbReference>
<dbReference type="InterPro" id="IPR043502">
    <property type="entry name" value="DNA/RNA_pol_sf"/>
</dbReference>
<dbReference type="GO" id="GO:0016655">
    <property type="term" value="F:oxidoreductase activity, acting on NAD(P)H, quinone or similar compound as acceptor"/>
    <property type="evidence" value="ECO:0007669"/>
    <property type="project" value="InterPro"/>
</dbReference>
<dbReference type="Pfam" id="PF22936">
    <property type="entry name" value="Pol_BBD"/>
    <property type="match status" value="1"/>
</dbReference>
<dbReference type="InterPro" id="IPR012337">
    <property type="entry name" value="RNaseH-like_sf"/>
</dbReference>
<dbReference type="Pfam" id="PF13976">
    <property type="entry name" value="gag_pre-integrs"/>
    <property type="match status" value="1"/>
</dbReference>
<dbReference type="SUPFAM" id="SSF56672">
    <property type="entry name" value="DNA/RNA polymerases"/>
    <property type="match status" value="1"/>
</dbReference>
<evidence type="ECO:0000259" key="3">
    <source>
        <dbReference type="PROSITE" id="PS50994"/>
    </source>
</evidence>
<dbReference type="GO" id="GO:0016020">
    <property type="term" value="C:membrane"/>
    <property type="evidence" value="ECO:0007669"/>
    <property type="project" value="InterPro"/>
</dbReference>
<accession>A0A2N9EM49</accession>
<evidence type="ECO:0000256" key="2">
    <source>
        <dbReference type="SAM" id="MobiDB-lite"/>
    </source>
</evidence>
<reference evidence="4" key="1">
    <citation type="submission" date="2018-02" db="EMBL/GenBank/DDBJ databases">
        <authorList>
            <person name="Cohen D.B."/>
            <person name="Kent A.D."/>
        </authorList>
    </citation>
    <scope>NUCLEOTIDE SEQUENCE</scope>
</reference>
<dbReference type="InterPro" id="IPR001584">
    <property type="entry name" value="Integrase_cat-core"/>
</dbReference>
<dbReference type="SUPFAM" id="SSF53098">
    <property type="entry name" value="Ribonuclease H-like"/>
    <property type="match status" value="1"/>
</dbReference>
<dbReference type="InterPro" id="IPR057670">
    <property type="entry name" value="SH3_retrovirus"/>
</dbReference>
<dbReference type="EMBL" id="OIVN01000178">
    <property type="protein sequence ID" value="SPC75730.1"/>
    <property type="molecule type" value="Genomic_DNA"/>
</dbReference>
<dbReference type="GO" id="GO:0003676">
    <property type="term" value="F:nucleic acid binding"/>
    <property type="evidence" value="ECO:0007669"/>
    <property type="project" value="InterPro"/>
</dbReference>
<dbReference type="Pfam" id="PF07727">
    <property type="entry name" value="RVT_2"/>
    <property type="match status" value="1"/>
</dbReference>
<gene>
    <name evidence="4" type="ORF">FSB_LOCUS3612</name>
</gene>
<dbReference type="Pfam" id="PF25597">
    <property type="entry name" value="SH3_retrovirus"/>
    <property type="match status" value="1"/>
</dbReference>
<dbReference type="InterPro" id="IPR025724">
    <property type="entry name" value="GAG-pre-integrase_dom"/>
</dbReference>
<dbReference type="GO" id="GO:0015074">
    <property type="term" value="P:DNA integration"/>
    <property type="evidence" value="ECO:0007669"/>
    <property type="project" value="InterPro"/>
</dbReference>
<organism evidence="4">
    <name type="scientific">Fagus sylvatica</name>
    <name type="common">Beechnut</name>
    <dbReference type="NCBI Taxonomy" id="28930"/>
    <lineage>
        <taxon>Eukaryota</taxon>
        <taxon>Viridiplantae</taxon>
        <taxon>Streptophyta</taxon>
        <taxon>Embryophyta</taxon>
        <taxon>Tracheophyta</taxon>
        <taxon>Spermatophyta</taxon>
        <taxon>Magnoliopsida</taxon>
        <taxon>eudicotyledons</taxon>
        <taxon>Gunneridae</taxon>
        <taxon>Pentapetalae</taxon>
        <taxon>rosids</taxon>
        <taxon>fabids</taxon>
        <taxon>Fagales</taxon>
        <taxon>Fagaceae</taxon>
        <taxon>Fagus</taxon>
    </lineage>
</organism>
<name>A0A2N9EM49_FAGSY</name>
<proteinExistence type="predicted"/>
<dbReference type="Pfam" id="PF11909">
    <property type="entry name" value="NdhN"/>
    <property type="match status" value="1"/>
</dbReference>
<evidence type="ECO:0000256" key="1">
    <source>
        <dbReference type="ARBA" id="ARBA00022750"/>
    </source>
</evidence>
<keyword evidence="1" id="KW-0378">Hydrolase</keyword>
<dbReference type="InterPro" id="IPR036397">
    <property type="entry name" value="RNaseH_sf"/>
</dbReference>
<dbReference type="PROSITE" id="PS50994">
    <property type="entry name" value="INTEGRASE"/>
    <property type="match status" value="1"/>
</dbReference>
<dbReference type="InterPro" id="IPR013103">
    <property type="entry name" value="RVT_2"/>
</dbReference>
<keyword evidence="1" id="KW-0645">Protease</keyword>
<dbReference type="InterPro" id="IPR020874">
    <property type="entry name" value="NAD(P)H-quinone_OxRdtase_su_N"/>
</dbReference>
<dbReference type="InterPro" id="IPR054722">
    <property type="entry name" value="PolX-like_BBD"/>
</dbReference>
<dbReference type="Pfam" id="PF00665">
    <property type="entry name" value="rve"/>
    <property type="match status" value="1"/>
</dbReference>
<protein>
    <recommendedName>
        <fullName evidence="3">Integrase catalytic domain-containing protein</fullName>
    </recommendedName>
</protein>
<feature type="region of interest" description="Disordered" evidence="2">
    <location>
        <begin position="868"/>
        <end position="899"/>
    </location>
</feature>
<dbReference type="GO" id="GO:0004190">
    <property type="term" value="F:aspartic-type endopeptidase activity"/>
    <property type="evidence" value="ECO:0007669"/>
    <property type="project" value="UniProtKB-KW"/>
</dbReference>
<evidence type="ECO:0000313" key="4">
    <source>
        <dbReference type="EMBL" id="SPC75730.1"/>
    </source>
</evidence>
<keyword evidence="1" id="KW-0064">Aspartyl protease</keyword>
<sequence>MAATTCLNYGVPASLNLQQKQHSPRARNNCLIDITMMRKRGGTNKANKRVGRVRCSGRGIGDFIGGDLVKFDLGRWLSDVEEHKALAIYTPHEGGYEGRYLNRLTYQGYYFLDLTARGLGDPESTLTKIHPVCPAHLGKQPISRWYFPPEVDYRLAALPPDAKGLVVWVIEAKVLSKSELQFLALLPTLRPKVRVIAECSGVDRPTDSGMSRLTLMEGPAGFFVLSRIPAPPGLSGTFFFFSDHQASPVVISDLIGSPGFAGDHLGFLSHRIGSPGIAGDQLGISDLIVPPGLPLVALGLDLLGLLSISPVCSRSPRAASGSWSRSPRFALDLARLFVSPVTFSALLDCLCTARHRRCSLPVDQVLISKTEYDSLLQRANASSSLLIASGNTCLHSSSSPSWVIDSGASDHMTGNSSLLSHTSSPCSPSFVTVANGTKTPVQGKGTVTTSNLTLSDVLYLPEFPFNLLSVHKLTLALNCSVAFYPSHCEFQDLKTKRMIGGGFVKDGLYYFQPSSTSIPSALHSTNSPYQWHCRLGHPSSVNLKHLVPTLPTFSNFNCETCELSKHHRATFKLRTDDPCLHPFELVHSDIWGPARTTGLCDARYFVTFIDDHSRLTWVYVLKDRSQLFSVFQSFYAEISNQFNAKLLAFRTDNAREYLDSAFQQFLESRGIIHQTSCVRTPQQNGIAERKNGPILAIARALMLQMNVPKLFWADAVLTAAYLLNRMPSRILKGKSPFEMFFPGKNPFSVPPRVFGCVSFVHNHSPNRDKLDPRAHKCIFLGYSRTQKGYRCYSPSLRKHFVSADVTFFEDIPYYSPQGRQLQESMLSAPVIPTHVPIAPPTSPISIVPPVPPISQVYVRRRNQDVPLIPPPPPVEFSLPLPPSASPSADSPPPQSTSDLDLPIAIRKGKRTCTEHPISNCVSFDHLSPSFKAFSLSLSSLVVPKSYREALSHPGWRKAMEEEMHALELNHTWDLIPKPAGTSIVGCRWVFTVKQNPDGTVDRLKARLVAKGFTQTYGLDYTETFSPVAKLNSIRIIISLAANLDWPLHQLDVKNAFLHGDLTETVYMTQPPGFESKGECVCHLKKSIYGLKQSPRAWFDKFSKAVVSHGMTRSQADHSVFFKKTRTGIVILVVYVDDIVITGSDKEGIQILINHLSSSFLTKDLGKLRYFLGIEVARSKAGISLSQRKYTLDILQDTGYLGSKPVATPMEPNLKLMPDEGDFVDDPDTYRRLVGKLIYLTITRPDISYAVSIVSQFMTNPRVPHMNAVIRILKYLKNAPGRGLFYRSSGHLRIEGYTDADWAGSPSDRKSTTGYCTFIGGNLVTWRSKKQSVVARSSAEAEYRAMAHTTCELTWLRTVLQEFGLLTQGPTPLYCDNQAAIHIASNPVFHERTKHIEVDCHFVRSKVESKDIITPFVPSGSQLADIFTKALPKNAIDSICSKLGVIDIYSPA</sequence>